<feature type="non-terminal residue" evidence="1">
    <location>
        <position position="1"/>
    </location>
</feature>
<protein>
    <submittedName>
        <fullName evidence="1">704_t:CDS:1</fullName>
    </submittedName>
</protein>
<organism evidence="1 2">
    <name type="scientific">Cetraspora pellucida</name>
    <dbReference type="NCBI Taxonomy" id="1433469"/>
    <lineage>
        <taxon>Eukaryota</taxon>
        <taxon>Fungi</taxon>
        <taxon>Fungi incertae sedis</taxon>
        <taxon>Mucoromycota</taxon>
        <taxon>Glomeromycotina</taxon>
        <taxon>Glomeromycetes</taxon>
        <taxon>Diversisporales</taxon>
        <taxon>Gigasporaceae</taxon>
        <taxon>Cetraspora</taxon>
    </lineage>
</organism>
<accession>A0ACA9P679</accession>
<feature type="non-terminal residue" evidence="1">
    <location>
        <position position="47"/>
    </location>
</feature>
<evidence type="ECO:0000313" key="1">
    <source>
        <dbReference type="EMBL" id="CAG8693002.1"/>
    </source>
</evidence>
<evidence type="ECO:0000313" key="2">
    <source>
        <dbReference type="Proteomes" id="UP000789366"/>
    </source>
</evidence>
<dbReference type="Proteomes" id="UP000789366">
    <property type="component" value="Unassembled WGS sequence"/>
</dbReference>
<proteinExistence type="predicted"/>
<reference evidence="1" key="1">
    <citation type="submission" date="2021-06" db="EMBL/GenBank/DDBJ databases">
        <authorList>
            <person name="Kallberg Y."/>
            <person name="Tangrot J."/>
            <person name="Rosling A."/>
        </authorList>
    </citation>
    <scope>NUCLEOTIDE SEQUENCE</scope>
    <source>
        <strain evidence="1">28 12/20/2015</strain>
    </source>
</reference>
<keyword evidence="2" id="KW-1185">Reference proteome</keyword>
<sequence>SQQENLYTSEPKLLNNTLNVNNKTSNTSNIEWKESNKKHDNIDISSF</sequence>
<name>A0ACA9P679_9GLOM</name>
<dbReference type="EMBL" id="CAJVPW010021327">
    <property type="protein sequence ID" value="CAG8693002.1"/>
    <property type="molecule type" value="Genomic_DNA"/>
</dbReference>
<gene>
    <name evidence="1" type="ORF">SPELUC_LOCUS10855</name>
</gene>
<comment type="caution">
    <text evidence="1">The sequence shown here is derived from an EMBL/GenBank/DDBJ whole genome shotgun (WGS) entry which is preliminary data.</text>
</comment>